<keyword evidence="6 11" id="KW-1133">Transmembrane helix</keyword>
<dbReference type="InterPro" id="IPR054518">
    <property type="entry name" value="ABHD16_N"/>
</dbReference>
<proteinExistence type="inferred from homology"/>
<dbReference type="GO" id="GO:0005737">
    <property type="term" value="C:cytoplasm"/>
    <property type="evidence" value="ECO:0007669"/>
    <property type="project" value="UniProtKB-SubCell"/>
</dbReference>
<evidence type="ECO:0000259" key="13">
    <source>
        <dbReference type="Pfam" id="PF22990"/>
    </source>
</evidence>
<comment type="similarity">
    <text evidence="3">Belongs to the CNEP1R1 family.</text>
</comment>
<accession>A0AA36CW69</accession>
<dbReference type="InterPro" id="IPR019168">
    <property type="entry name" value="NEP1-R1"/>
</dbReference>
<keyword evidence="7" id="KW-0443">Lipid metabolism</keyword>
<dbReference type="Pfam" id="PF22990">
    <property type="entry name" value="ABHD16_N"/>
    <property type="match status" value="1"/>
</dbReference>
<feature type="transmembrane region" description="Helical" evidence="11">
    <location>
        <begin position="516"/>
        <end position="533"/>
    </location>
</feature>
<evidence type="ECO:0000259" key="12">
    <source>
        <dbReference type="Pfam" id="PF00561"/>
    </source>
</evidence>
<dbReference type="SUPFAM" id="SSF53474">
    <property type="entry name" value="alpha/beta-Hydrolases"/>
    <property type="match status" value="1"/>
</dbReference>
<dbReference type="EMBL" id="CATQJA010002639">
    <property type="protein sequence ID" value="CAJ0575482.1"/>
    <property type="molecule type" value="Genomic_DNA"/>
</dbReference>
<evidence type="ECO:0000256" key="6">
    <source>
        <dbReference type="ARBA" id="ARBA00022989"/>
    </source>
</evidence>
<dbReference type="GO" id="GO:0031965">
    <property type="term" value="C:nuclear membrane"/>
    <property type="evidence" value="ECO:0007669"/>
    <property type="project" value="UniProtKB-SubCell"/>
</dbReference>
<dbReference type="GO" id="GO:0006629">
    <property type="term" value="P:lipid metabolic process"/>
    <property type="evidence" value="ECO:0007669"/>
    <property type="project" value="UniProtKB-KW"/>
</dbReference>
<evidence type="ECO:0000256" key="10">
    <source>
        <dbReference type="ARBA" id="ARBA00030458"/>
    </source>
</evidence>
<keyword evidence="15" id="KW-1185">Reference proteome</keyword>
<dbReference type="GO" id="GO:0071595">
    <property type="term" value="C:Nem1-Spo7 phosphatase complex"/>
    <property type="evidence" value="ECO:0007669"/>
    <property type="project" value="InterPro"/>
</dbReference>
<keyword evidence="9" id="KW-0539">Nucleus</keyword>
<keyword evidence="4" id="KW-0963">Cytoplasm</keyword>
<evidence type="ECO:0000313" key="15">
    <source>
        <dbReference type="Proteomes" id="UP001177023"/>
    </source>
</evidence>
<comment type="subcellular location">
    <subcellularLocation>
        <location evidence="2">Cytoplasm</location>
    </subcellularLocation>
    <subcellularLocation>
        <location evidence="1">Nucleus membrane</location>
        <topology evidence="1">Multi-pass membrane protein</topology>
    </subcellularLocation>
</comment>
<reference evidence="14" key="1">
    <citation type="submission" date="2023-06" db="EMBL/GenBank/DDBJ databases">
        <authorList>
            <person name="Delattre M."/>
        </authorList>
    </citation>
    <scope>NUCLEOTIDE SEQUENCE</scope>
    <source>
        <strain evidence="14">AF72</strain>
    </source>
</reference>
<dbReference type="Pfam" id="PF00561">
    <property type="entry name" value="Abhydrolase_1"/>
    <property type="match status" value="1"/>
</dbReference>
<feature type="transmembrane region" description="Helical" evidence="11">
    <location>
        <begin position="548"/>
        <end position="569"/>
    </location>
</feature>
<dbReference type="Pfam" id="PF09771">
    <property type="entry name" value="Tmemb_18A"/>
    <property type="match status" value="1"/>
</dbReference>
<gene>
    <name evidence="14" type="ORF">MSPICULIGERA_LOCUS13792</name>
</gene>
<dbReference type="Gene3D" id="3.40.50.1820">
    <property type="entry name" value="alpha/beta hydrolase"/>
    <property type="match status" value="1"/>
</dbReference>
<evidence type="ECO:0000256" key="8">
    <source>
        <dbReference type="ARBA" id="ARBA00023136"/>
    </source>
</evidence>
<evidence type="ECO:0000256" key="4">
    <source>
        <dbReference type="ARBA" id="ARBA00022490"/>
    </source>
</evidence>
<dbReference type="InterPro" id="IPR000073">
    <property type="entry name" value="AB_hydrolase_1"/>
</dbReference>
<feature type="non-terminal residue" evidence="14">
    <location>
        <position position="1"/>
    </location>
</feature>
<dbReference type="PANTHER" id="PTHR20996:SF1">
    <property type="entry name" value="NUCLEAR ENVELOPE PHOSPHATASE-REGULATORY SUBUNIT 1"/>
    <property type="match status" value="1"/>
</dbReference>
<protein>
    <recommendedName>
        <fullName evidence="10">Transmembrane protein 188</fullName>
    </recommendedName>
</protein>
<evidence type="ECO:0000256" key="1">
    <source>
        <dbReference type="ARBA" id="ARBA00004232"/>
    </source>
</evidence>
<dbReference type="AlphaFoldDB" id="A0AA36CW69"/>
<dbReference type="Proteomes" id="UP001177023">
    <property type="component" value="Unassembled WGS sequence"/>
</dbReference>
<feature type="transmembrane region" description="Helical" evidence="11">
    <location>
        <begin position="68"/>
        <end position="86"/>
    </location>
</feature>
<evidence type="ECO:0000256" key="7">
    <source>
        <dbReference type="ARBA" id="ARBA00023098"/>
    </source>
</evidence>
<evidence type="ECO:0000256" key="9">
    <source>
        <dbReference type="ARBA" id="ARBA00023242"/>
    </source>
</evidence>
<evidence type="ECO:0000256" key="5">
    <source>
        <dbReference type="ARBA" id="ARBA00022692"/>
    </source>
</evidence>
<feature type="transmembrane region" description="Helical" evidence="11">
    <location>
        <begin position="149"/>
        <end position="167"/>
    </location>
</feature>
<feature type="transmembrane region" description="Helical" evidence="11">
    <location>
        <begin position="38"/>
        <end position="56"/>
    </location>
</feature>
<sequence length="610" mass="68586">MHLWTALFGPRLYAKYGEPREESTPEFIGNTLLAVGRCAARALISTFPLVFGWALWRGSITQENLVYIATWTVTGACVSWLARAFGRLADPQYTRFAVTFEKAQQGDRDALVELKTYDYDLATADLYDFEAKERQLWYYQPTPHSANPLVRFIAYILVHAVGLSLMFPGSFQLMAVLAQEQLLASRENLITKHSAKRAVLKTQAGDLIDTIYVDTRRTRGRSEKLVICCEGNASFYELGMMAIPLNKGCCVLGWNYPGFVHSTGTPLPANVLAAADAVMQYAMGPLGWPEEDIVLYAWSIGGFAASWLAANHQKIRALLLDATFDDVLPLALDKMPAACASIVEAAVRGHLNLDIAAHLREYKGPVRIYRRLQDQMMCTGLNHEQPDFLTTCRTNWLLKVVLNSRHPGKVKGREPTIDAWLMMSDIQRKRTSNLATPGESAVYHLCQHYFADVQGHHMMPLPVENLESRSPSPRGLRTRRDTIDDATIACDDLTYFERRLKEVITHAQPRATRWRLLLLIASVLTVLSSYYWLRDPEIRNVTLAESLYTHFVFTCCVPMMLVLIVVFGIHRQIVAPSIIAARCREALAAFSLSCDENGKLIVRPAMRNSP</sequence>
<evidence type="ECO:0000256" key="3">
    <source>
        <dbReference type="ARBA" id="ARBA00010998"/>
    </source>
</evidence>
<comment type="caution">
    <text evidence="14">The sequence shown here is derived from an EMBL/GenBank/DDBJ whole genome shotgun (WGS) entry which is preliminary data.</text>
</comment>
<evidence type="ECO:0000313" key="14">
    <source>
        <dbReference type="EMBL" id="CAJ0575482.1"/>
    </source>
</evidence>
<evidence type="ECO:0000256" key="2">
    <source>
        <dbReference type="ARBA" id="ARBA00004496"/>
    </source>
</evidence>
<organism evidence="14 15">
    <name type="scientific">Mesorhabditis spiculigera</name>
    <dbReference type="NCBI Taxonomy" id="96644"/>
    <lineage>
        <taxon>Eukaryota</taxon>
        <taxon>Metazoa</taxon>
        <taxon>Ecdysozoa</taxon>
        <taxon>Nematoda</taxon>
        <taxon>Chromadorea</taxon>
        <taxon>Rhabditida</taxon>
        <taxon>Rhabditina</taxon>
        <taxon>Rhabditomorpha</taxon>
        <taxon>Rhabditoidea</taxon>
        <taxon>Rhabditidae</taxon>
        <taxon>Mesorhabditinae</taxon>
        <taxon>Mesorhabditis</taxon>
    </lineage>
</organism>
<evidence type="ECO:0000256" key="11">
    <source>
        <dbReference type="SAM" id="Phobius"/>
    </source>
</evidence>
<dbReference type="InterPro" id="IPR029058">
    <property type="entry name" value="AB_hydrolase_fold"/>
</dbReference>
<keyword evidence="8 11" id="KW-0472">Membrane</keyword>
<feature type="domain" description="AB hydrolase-1" evidence="12">
    <location>
        <begin position="225"/>
        <end position="420"/>
    </location>
</feature>
<dbReference type="PANTHER" id="PTHR20996">
    <property type="entry name" value="NUCLEAR ENVELOPE PHOSPHATASE-REGULATORY SUBUNIT 1"/>
    <property type="match status" value="1"/>
</dbReference>
<keyword evidence="5 11" id="KW-0812">Transmembrane</keyword>
<name>A0AA36CW69_9BILA</name>
<feature type="domain" description="Phosphatidylserine Lipase ABHD16 N-terminal" evidence="13">
    <location>
        <begin position="1"/>
        <end position="120"/>
    </location>
</feature>